<evidence type="ECO:0000313" key="3">
    <source>
        <dbReference type="Proteomes" id="UP000003250"/>
    </source>
</evidence>
<dbReference type="Proteomes" id="UP000003250">
    <property type="component" value="Unassembled WGS sequence"/>
</dbReference>
<keyword evidence="3" id="KW-1185">Reference proteome</keyword>
<dbReference type="AlphaFoldDB" id="H0HXQ6"/>
<evidence type="ECO:0000313" key="2">
    <source>
        <dbReference type="EMBL" id="EHK54470.1"/>
    </source>
</evidence>
<protein>
    <submittedName>
        <fullName evidence="2">Uncharacterized protein</fullName>
    </submittedName>
</protein>
<reference evidence="2 3" key="1">
    <citation type="journal article" date="2012" name="J. Bacteriol.">
        <title>Draft Genome Sequence of Mesorhizobium alhagi CCNWXJ12-2T, a Novel Salt-Resistant Species Isolated from the Desert of Northwestern China.</title>
        <authorList>
            <person name="Zhou M."/>
            <person name="Chen W."/>
            <person name="Chen H."/>
            <person name="Wei G."/>
        </authorList>
    </citation>
    <scope>NUCLEOTIDE SEQUENCE [LARGE SCALE GENOMIC DNA]</scope>
    <source>
        <strain evidence="2 3">CCNWXJ12-2</strain>
    </source>
</reference>
<feature type="region of interest" description="Disordered" evidence="1">
    <location>
        <begin position="108"/>
        <end position="129"/>
    </location>
</feature>
<accession>H0HXQ6</accession>
<gene>
    <name evidence="2" type="ORF">MAXJ12_24777</name>
</gene>
<dbReference type="EMBL" id="AHAM01000208">
    <property type="protein sequence ID" value="EHK54470.1"/>
    <property type="molecule type" value="Genomic_DNA"/>
</dbReference>
<proteinExistence type="predicted"/>
<evidence type="ECO:0000256" key="1">
    <source>
        <dbReference type="SAM" id="MobiDB-lite"/>
    </source>
</evidence>
<organism evidence="2 3">
    <name type="scientific">Mesorhizobium alhagi CCNWXJ12-2</name>
    <dbReference type="NCBI Taxonomy" id="1107882"/>
    <lineage>
        <taxon>Bacteria</taxon>
        <taxon>Pseudomonadati</taxon>
        <taxon>Pseudomonadota</taxon>
        <taxon>Alphaproteobacteria</taxon>
        <taxon>Hyphomicrobiales</taxon>
        <taxon>Phyllobacteriaceae</taxon>
        <taxon>Allomesorhizobium</taxon>
    </lineage>
</organism>
<name>H0HXQ6_9HYPH</name>
<sequence>MQDGFGPPAARLTAVMSEVRHMMIGFRPGDKLAATRWADATTGEATLNFGDMRQPAIGFLPIDKLGTIGTIRLPRLFLIAHPGPSIKIEYGKAREDITLRACAKQRVAPPVAETGQPNRGADGKLDAAL</sequence>